<reference evidence="3" key="1">
    <citation type="submission" date="2022-11" db="EMBL/GenBank/DDBJ databases">
        <authorList>
            <person name="Scott C."/>
            <person name="Bruce N."/>
        </authorList>
    </citation>
    <scope>NUCLEOTIDE SEQUENCE</scope>
</reference>
<gene>
    <name evidence="3" type="ORF">PPNO1_LOCUS4225</name>
</gene>
<dbReference type="EMBL" id="CALLCH030000011">
    <property type="protein sequence ID" value="CAI4214492.1"/>
    <property type="molecule type" value="Genomic_DNA"/>
</dbReference>
<dbReference type="Pfam" id="PF00004">
    <property type="entry name" value="AAA"/>
    <property type="match status" value="1"/>
</dbReference>
<dbReference type="OrthoDB" id="10042665at2759"/>
<dbReference type="InterPro" id="IPR054289">
    <property type="entry name" value="DUF7025"/>
</dbReference>
<dbReference type="InterPro" id="IPR003959">
    <property type="entry name" value="ATPase_AAA_core"/>
</dbReference>
<evidence type="ECO:0000313" key="4">
    <source>
        <dbReference type="Proteomes" id="UP000838763"/>
    </source>
</evidence>
<organism evidence="3 4">
    <name type="scientific">Parascedosporium putredinis</name>
    <dbReference type="NCBI Taxonomy" id="1442378"/>
    <lineage>
        <taxon>Eukaryota</taxon>
        <taxon>Fungi</taxon>
        <taxon>Dikarya</taxon>
        <taxon>Ascomycota</taxon>
        <taxon>Pezizomycotina</taxon>
        <taxon>Sordariomycetes</taxon>
        <taxon>Hypocreomycetidae</taxon>
        <taxon>Microascales</taxon>
        <taxon>Microascaceae</taxon>
        <taxon>Parascedosporium</taxon>
    </lineage>
</organism>
<dbReference type="Pfam" id="PF22942">
    <property type="entry name" value="DUF7025"/>
    <property type="match status" value="1"/>
</dbReference>
<dbReference type="SUPFAM" id="SSF52540">
    <property type="entry name" value="P-loop containing nucleoside triphosphate hydrolases"/>
    <property type="match status" value="1"/>
</dbReference>
<proteinExistence type="predicted"/>
<evidence type="ECO:0000259" key="2">
    <source>
        <dbReference type="Pfam" id="PF22942"/>
    </source>
</evidence>
<feature type="domain" description="DUF7025" evidence="2">
    <location>
        <begin position="83"/>
        <end position="177"/>
    </location>
</feature>
<feature type="domain" description="ATPase AAA-type core" evidence="1">
    <location>
        <begin position="245"/>
        <end position="345"/>
    </location>
</feature>
<accession>A0A9P1MBA0</accession>
<comment type="caution">
    <text evidence="3">The sequence shown here is derived from an EMBL/GenBank/DDBJ whole genome shotgun (WGS) entry which is preliminary data.</text>
</comment>
<keyword evidence="4" id="KW-1185">Reference proteome</keyword>
<dbReference type="Proteomes" id="UP000838763">
    <property type="component" value="Unassembled WGS sequence"/>
</dbReference>
<evidence type="ECO:0000259" key="1">
    <source>
        <dbReference type="Pfam" id="PF00004"/>
    </source>
</evidence>
<dbReference type="GO" id="GO:0016887">
    <property type="term" value="F:ATP hydrolysis activity"/>
    <property type="evidence" value="ECO:0007669"/>
    <property type="project" value="InterPro"/>
</dbReference>
<dbReference type="AlphaFoldDB" id="A0A9P1MBA0"/>
<dbReference type="InterPro" id="IPR027417">
    <property type="entry name" value="P-loop_NTPase"/>
</dbReference>
<dbReference type="GO" id="GO:0005524">
    <property type="term" value="F:ATP binding"/>
    <property type="evidence" value="ECO:0007669"/>
    <property type="project" value="InterPro"/>
</dbReference>
<dbReference type="PANTHER" id="PTHR46411">
    <property type="entry name" value="FAMILY ATPASE, PUTATIVE-RELATED"/>
    <property type="match status" value="1"/>
</dbReference>
<sequence length="450" mass="50627">MRLTYSCSFVWLRLSDGLASQGVTYDAKGYLDSRNGHHGLFHLRDFIAQVAKTSHDELTRSHCGVLMDVIEDHLAPALDAAETYDSSQTITARHLWILFPVGSIFATRIDGRLHAFRVEKCQYDGINNGSPDSHGDLFVTCHDIVFDGSVYGRRERELHFPTFKGSVHVSNLDGYPFIDLDLNPGLEESLYIRGLRLLDFQAPQYMSGPVDSIRPSAPIKNNEDEGDDHPTKVHKWYFIEDLKPVRVEASVLDKVIYDEKKKRIVRALTENYLDSNVEKFDLILGKEANAFVTDRAKLDMDSLAASSALIRHIEYFKGIVFLTTNITDSIDPAIRSRAQIHLEFPDLTADMRAKVWENFMERLPEGFPRLGPADVAQLAQWNINGREIKNVMNMAVSWCHKSEIPFTLDSIEDLLSAVNPRARKMDEKSGQKAGGGKGFTNGGLGNLLDL</sequence>
<evidence type="ECO:0008006" key="5">
    <source>
        <dbReference type="Google" id="ProtNLM"/>
    </source>
</evidence>
<dbReference type="PANTHER" id="PTHR46411:SF2">
    <property type="entry name" value="AAA+ ATPASE DOMAIN-CONTAINING PROTEIN"/>
    <property type="match status" value="1"/>
</dbReference>
<evidence type="ECO:0000313" key="3">
    <source>
        <dbReference type="EMBL" id="CAI4214492.1"/>
    </source>
</evidence>
<name>A0A9P1MBA0_9PEZI</name>
<protein>
    <recommendedName>
        <fullName evidence="5">ATPase AAA-type core domain-containing protein</fullName>
    </recommendedName>
</protein>
<dbReference type="Gene3D" id="3.40.50.300">
    <property type="entry name" value="P-loop containing nucleotide triphosphate hydrolases"/>
    <property type="match status" value="1"/>
</dbReference>